<feature type="chain" id="PRO_5037100755" evidence="1">
    <location>
        <begin position="38"/>
        <end position="244"/>
    </location>
</feature>
<dbReference type="EMBL" id="JAADAI010000212">
    <property type="protein sequence ID" value="NCS58187.1"/>
    <property type="molecule type" value="Genomic_DNA"/>
</dbReference>
<feature type="signal peptide" evidence="1">
    <location>
        <begin position="1"/>
        <end position="37"/>
    </location>
</feature>
<evidence type="ECO:0000313" key="4">
    <source>
        <dbReference type="Proteomes" id="UP000799330"/>
    </source>
</evidence>
<reference evidence="3" key="1">
    <citation type="journal article" date="2019" name="Mol. Ecol.">
        <title>Genome evolution and host-microbiome shifts correspond with intraspecific niche divergence within harmful algal bloom-forming Microcystis aeruginosa.</title>
        <authorList>
            <person name="Jackrel S.L."/>
            <person name="White J.D."/>
            <person name="Evans J.T."/>
            <person name="Buffin K."/>
            <person name="Hayden K."/>
            <person name="Sarnelle O."/>
            <person name="Denef V.J."/>
        </authorList>
    </citation>
    <scope>NUCLEOTIDE SEQUENCE</scope>
    <source>
        <strain evidence="3">G11-04</strain>
    </source>
</reference>
<dbReference type="NCBIfam" id="NF038131">
    <property type="entry name" value="choice_anch_K"/>
    <property type="match status" value="1"/>
</dbReference>
<organism evidence="3 4">
    <name type="scientific">Microcystis aeruginosa G11-04</name>
    <dbReference type="NCBI Taxonomy" id="2685956"/>
    <lineage>
        <taxon>Bacteria</taxon>
        <taxon>Bacillati</taxon>
        <taxon>Cyanobacteriota</taxon>
        <taxon>Cyanophyceae</taxon>
        <taxon>Oscillatoriophycideae</taxon>
        <taxon>Chroococcales</taxon>
        <taxon>Microcystaceae</taxon>
        <taxon>Microcystis</taxon>
    </lineage>
</organism>
<keyword evidence="1" id="KW-0732">Signal</keyword>
<name>A0A966G222_MICAE</name>
<protein>
    <submittedName>
        <fullName evidence="3">PEP-CTERM sorting domain-containing protein</fullName>
    </submittedName>
</protein>
<sequence>MAQTLTKIIKNAGGGKHCLLVAGATLAILAPFQAAQAVTVVVGTGTVTGYFDNPITLPGSVYTGIGTDTIEWGTPVTSSFTNQLSFTPSDFVFQPKGQDFVAGRLYYRNGAIFLDTKIDGVDLIINTTSSDPDFTQTLPLKITFVTTPNVADPIASADFIYFTDFPDRGSFRVLEGEDTDVEVITQFNSLDLVGFGAVGDPLKGFLSPSTGPDPFPAVPEPSSILGLLALGLLGMGSVFNKQRK</sequence>
<feature type="domain" description="Ice-binding protein C-terminal" evidence="2">
    <location>
        <begin position="217"/>
        <end position="236"/>
    </location>
</feature>
<dbReference type="NCBIfam" id="TIGR02595">
    <property type="entry name" value="PEP_CTERM"/>
    <property type="match status" value="1"/>
</dbReference>
<comment type="caution">
    <text evidence="3">The sequence shown here is derived from an EMBL/GenBank/DDBJ whole genome shotgun (WGS) entry which is preliminary data.</text>
</comment>
<dbReference type="InterPro" id="IPR047995">
    <property type="entry name" value="Choice_anch_K"/>
</dbReference>
<dbReference type="Proteomes" id="UP000799330">
    <property type="component" value="Unassembled WGS sequence"/>
</dbReference>
<dbReference type="AlphaFoldDB" id="A0A966G222"/>
<gene>
    <name evidence="3" type="ORF">GPJ16_15155</name>
</gene>
<dbReference type="InterPro" id="IPR013424">
    <property type="entry name" value="Ice-binding_C"/>
</dbReference>
<dbReference type="Pfam" id="PF07589">
    <property type="entry name" value="PEP-CTERM"/>
    <property type="match status" value="1"/>
</dbReference>
<evidence type="ECO:0000313" key="3">
    <source>
        <dbReference type="EMBL" id="NCS58187.1"/>
    </source>
</evidence>
<evidence type="ECO:0000259" key="2">
    <source>
        <dbReference type="Pfam" id="PF07589"/>
    </source>
</evidence>
<accession>A0A966G222</accession>
<proteinExistence type="predicted"/>
<evidence type="ECO:0000256" key="1">
    <source>
        <dbReference type="SAM" id="SignalP"/>
    </source>
</evidence>